<evidence type="ECO:0000313" key="1">
    <source>
        <dbReference type="EMBL" id="MPC70485.1"/>
    </source>
</evidence>
<dbReference type="EMBL" id="VSRR010031214">
    <property type="protein sequence ID" value="MPC70485.1"/>
    <property type="molecule type" value="Genomic_DNA"/>
</dbReference>
<organism evidence="1 2">
    <name type="scientific">Portunus trituberculatus</name>
    <name type="common">Swimming crab</name>
    <name type="synonym">Neptunus trituberculatus</name>
    <dbReference type="NCBI Taxonomy" id="210409"/>
    <lineage>
        <taxon>Eukaryota</taxon>
        <taxon>Metazoa</taxon>
        <taxon>Ecdysozoa</taxon>
        <taxon>Arthropoda</taxon>
        <taxon>Crustacea</taxon>
        <taxon>Multicrustacea</taxon>
        <taxon>Malacostraca</taxon>
        <taxon>Eumalacostraca</taxon>
        <taxon>Eucarida</taxon>
        <taxon>Decapoda</taxon>
        <taxon>Pleocyemata</taxon>
        <taxon>Brachyura</taxon>
        <taxon>Eubrachyura</taxon>
        <taxon>Portunoidea</taxon>
        <taxon>Portunidae</taxon>
        <taxon>Portuninae</taxon>
        <taxon>Portunus</taxon>
    </lineage>
</organism>
<accession>A0A5B7HLM7</accession>
<sequence>MQRCVTPFLPLPASVIAGGACRALPHAVWGSGLHHCMNLDKFNYLIVCRTGRFHLCIGMVGSRVARVGWMVALMAGLHAALASR</sequence>
<proteinExistence type="predicted"/>
<dbReference type="Proteomes" id="UP000324222">
    <property type="component" value="Unassembled WGS sequence"/>
</dbReference>
<evidence type="ECO:0000313" key="2">
    <source>
        <dbReference type="Proteomes" id="UP000324222"/>
    </source>
</evidence>
<dbReference type="PROSITE" id="PS51257">
    <property type="entry name" value="PROKAR_LIPOPROTEIN"/>
    <property type="match status" value="1"/>
</dbReference>
<gene>
    <name evidence="1" type="ORF">E2C01_064735</name>
</gene>
<reference evidence="1 2" key="1">
    <citation type="submission" date="2019-05" db="EMBL/GenBank/DDBJ databases">
        <title>Another draft genome of Portunus trituberculatus and its Hox gene families provides insights of decapod evolution.</title>
        <authorList>
            <person name="Jeong J.-H."/>
            <person name="Song I."/>
            <person name="Kim S."/>
            <person name="Choi T."/>
            <person name="Kim D."/>
            <person name="Ryu S."/>
            <person name="Kim W."/>
        </authorList>
    </citation>
    <scope>NUCLEOTIDE SEQUENCE [LARGE SCALE GENOMIC DNA]</scope>
    <source>
        <tissue evidence="1">Muscle</tissue>
    </source>
</reference>
<name>A0A5B7HLM7_PORTR</name>
<comment type="caution">
    <text evidence="1">The sequence shown here is derived from an EMBL/GenBank/DDBJ whole genome shotgun (WGS) entry which is preliminary data.</text>
</comment>
<dbReference type="AlphaFoldDB" id="A0A5B7HLM7"/>
<protein>
    <submittedName>
        <fullName evidence="1">Uncharacterized protein</fullName>
    </submittedName>
</protein>
<keyword evidence="2" id="KW-1185">Reference proteome</keyword>